<dbReference type="CDD" id="cd03357">
    <property type="entry name" value="LbH_MAT_GAT"/>
    <property type="match status" value="1"/>
</dbReference>
<dbReference type="EMBL" id="JAKRCV010000004">
    <property type="protein sequence ID" value="MCG7320676.1"/>
    <property type="molecule type" value="Genomic_DNA"/>
</dbReference>
<dbReference type="Pfam" id="PF12464">
    <property type="entry name" value="Mac"/>
    <property type="match status" value="1"/>
</dbReference>
<dbReference type="InterPro" id="IPR024688">
    <property type="entry name" value="Mac_dom"/>
</dbReference>
<dbReference type="InterPro" id="IPR011004">
    <property type="entry name" value="Trimer_LpxA-like_sf"/>
</dbReference>
<dbReference type="Proteomes" id="UP001521931">
    <property type="component" value="Unassembled WGS sequence"/>
</dbReference>
<dbReference type="Gene3D" id="2.160.10.10">
    <property type="entry name" value="Hexapeptide repeat proteins"/>
    <property type="match status" value="1"/>
</dbReference>
<dbReference type="RefSeq" id="WP_239261816.1">
    <property type="nucleotide sequence ID" value="NZ_DAMCTM010000001.1"/>
</dbReference>
<dbReference type="PANTHER" id="PTHR23416:SF23">
    <property type="entry name" value="ACETYLTRANSFERASE C18B11.09C-RELATED"/>
    <property type="match status" value="1"/>
</dbReference>
<reference evidence="6 7" key="1">
    <citation type="submission" date="2022-02" db="EMBL/GenBank/DDBJ databases">
        <title>Uncovering new skin microbiome diversity through culturing and metagenomics.</title>
        <authorList>
            <person name="Conlan S."/>
            <person name="Deming C."/>
            <person name="Nisc Comparative Sequencing Program N."/>
            <person name="Segre J.A."/>
        </authorList>
    </citation>
    <scope>NUCLEOTIDE SEQUENCE [LARGE SCALE GENOMIC DNA]</scope>
    <source>
        <strain evidence="6 7">ACRQZ</strain>
    </source>
</reference>
<dbReference type="InterPro" id="IPR051159">
    <property type="entry name" value="Hexapeptide_acetyltransf"/>
</dbReference>
<comment type="similarity">
    <text evidence="1">Belongs to the transferase hexapeptide repeat family.</text>
</comment>
<feature type="domain" description="Maltose/galactoside acetyltransferase" evidence="5">
    <location>
        <begin position="14"/>
        <end position="65"/>
    </location>
</feature>
<dbReference type="PROSITE" id="PS00101">
    <property type="entry name" value="HEXAPEP_TRANSFERASES"/>
    <property type="match status" value="1"/>
</dbReference>
<evidence type="ECO:0000259" key="5">
    <source>
        <dbReference type="SMART" id="SM01266"/>
    </source>
</evidence>
<feature type="compositionally biased region" description="Basic and acidic residues" evidence="4">
    <location>
        <begin position="8"/>
        <end position="25"/>
    </location>
</feature>
<gene>
    <name evidence="6" type="ORF">MHL29_02045</name>
</gene>
<dbReference type="SUPFAM" id="SSF51161">
    <property type="entry name" value="Trimeric LpxA-like enzymes"/>
    <property type="match status" value="1"/>
</dbReference>
<proteinExistence type="inferred from homology"/>
<dbReference type="InterPro" id="IPR001451">
    <property type="entry name" value="Hexapep"/>
</dbReference>
<evidence type="ECO:0000256" key="2">
    <source>
        <dbReference type="ARBA" id="ARBA00022679"/>
    </source>
</evidence>
<evidence type="ECO:0000256" key="3">
    <source>
        <dbReference type="ARBA" id="ARBA00022737"/>
    </source>
</evidence>
<organism evidence="6 7">
    <name type="scientific">Arsenicicoccus bolidensis</name>
    <dbReference type="NCBI Taxonomy" id="229480"/>
    <lineage>
        <taxon>Bacteria</taxon>
        <taxon>Bacillati</taxon>
        <taxon>Actinomycetota</taxon>
        <taxon>Actinomycetes</taxon>
        <taxon>Micrococcales</taxon>
        <taxon>Intrasporangiaceae</taxon>
        <taxon>Arsenicicoccus</taxon>
    </lineage>
</organism>
<evidence type="ECO:0000313" key="6">
    <source>
        <dbReference type="EMBL" id="MCG7320676.1"/>
    </source>
</evidence>
<comment type="caution">
    <text evidence="6">The sequence shown here is derived from an EMBL/GenBank/DDBJ whole genome shotgun (WGS) entry which is preliminary data.</text>
</comment>
<evidence type="ECO:0000256" key="1">
    <source>
        <dbReference type="ARBA" id="ARBA00007274"/>
    </source>
</evidence>
<keyword evidence="2" id="KW-0808">Transferase</keyword>
<keyword evidence="3" id="KW-0677">Repeat</keyword>
<name>A0ABS9PYH9_9MICO</name>
<evidence type="ECO:0000256" key="4">
    <source>
        <dbReference type="SAM" id="MobiDB-lite"/>
    </source>
</evidence>
<dbReference type="SMART" id="SM01266">
    <property type="entry name" value="Mac"/>
    <property type="match status" value="1"/>
</dbReference>
<accession>A0ABS9PYH9</accession>
<evidence type="ECO:0000313" key="7">
    <source>
        <dbReference type="Proteomes" id="UP001521931"/>
    </source>
</evidence>
<protein>
    <submittedName>
        <fullName evidence="6">Sugar O-acetyltransferase</fullName>
    </submittedName>
</protein>
<keyword evidence="7" id="KW-1185">Reference proteome</keyword>
<dbReference type="InterPro" id="IPR018357">
    <property type="entry name" value="Hexapep_transf_CS"/>
</dbReference>
<sequence>MTDIPDTTDSRSMRERRDAGDPYRVDEELGAAMERAQATMRRANACEDADERRRLLEELLGSYAETAHLRAPVYVDYGDNLHVGEGTFANYGLMALDVAEIRIGAQVQMGPNVQLLTPTHPVEPGPRREGWEGARPITIEDNVWIGGGAIVLAGVTVGRDSIVGAGAVVTKDVPLGVVVVGNPARVVREL</sequence>
<feature type="region of interest" description="Disordered" evidence="4">
    <location>
        <begin position="1"/>
        <end position="25"/>
    </location>
</feature>
<dbReference type="Pfam" id="PF00132">
    <property type="entry name" value="Hexapep"/>
    <property type="match status" value="1"/>
</dbReference>
<dbReference type="PANTHER" id="PTHR23416">
    <property type="entry name" value="SIALIC ACID SYNTHASE-RELATED"/>
    <property type="match status" value="1"/>
</dbReference>